<feature type="domain" description="BPL/LPL catalytic" evidence="8">
    <location>
        <begin position="53"/>
        <end position="238"/>
    </location>
</feature>
<evidence type="ECO:0000313" key="9">
    <source>
        <dbReference type="EMBL" id="OAF65144.1"/>
    </source>
</evidence>
<dbReference type="PANTHER" id="PTHR10993:SF7">
    <property type="entry name" value="LIPOYLTRANSFERASE 2, MITOCHONDRIAL-RELATED"/>
    <property type="match status" value="1"/>
</dbReference>
<organism evidence="9 10">
    <name type="scientific">Intoshia linei</name>
    <dbReference type="NCBI Taxonomy" id="1819745"/>
    <lineage>
        <taxon>Eukaryota</taxon>
        <taxon>Metazoa</taxon>
        <taxon>Spiralia</taxon>
        <taxon>Lophotrochozoa</taxon>
        <taxon>Mesozoa</taxon>
        <taxon>Orthonectida</taxon>
        <taxon>Rhopaluridae</taxon>
        <taxon>Intoshia</taxon>
    </lineage>
</organism>
<feature type="site" description="Lowers pKa of active site Cys" evidence="7">
    <location>
        <position position="165"/>
    </location>
</feature>
<comment type="caution">
    <text evidence="9">The sequence shown here is derived from an EMBL/GenBank/DDBJ whole genome shotgun (WGS) entry which is preliminary data.</text>
</comment>
<name>A0A177AVA5_9BILA</name>
<dbReference type="PROSITE" id="PS01313">
    <property type="entry name" value="LIPB"/>
    <property type="match status" value="1"/>
</dbReference>
<evidence type="ECO:0000256" key="5">
    <source>
        <dbReference type="PIRNR" id="PIRNR016262"/>
    </source>
</evidence>
<dbReference type="OrthoDB" id="19908at2759"/>
<dbReference type="UniPathway" id="UPA00538">
    <property type="reaction ID" value="UER00592"/>
</dbReference>
<feature type="active site" description="Acyl-thioester intermediate" evidence="6">
    <location>
        <position position="199"/>
    </location>
</feature>
<protein>
    <recommendedName>
        <fullName evidence="5">Octanoyl-[acyl-carrier-protein]:protein N-octanoyltransferase LIPT2, mitochondrial</fullName>
        <ecNumber evidence="5">2.3.1.181</ecNumber>
    </recommendedName>
</protein>
<dbReference type="SUPFAM" id="SSF55681">
    <property type="entry name" value="Class II aaRS and biotin synthetases"/>
    <property type="match status" value="1"/>
</dbReference>
<evidence type="ECO:0000256" key="6">
    <source>
        <dbReference type="PIRSR" id="PIRSR016262-1"/>
    </source>
</evidence>
<reference evidence="9 10" key="1">
    <citation type="submission" date="2016-04" db="EMBL/GenBank/DDBJ databases">
        <title>The genome of Intoshia linei affirms orthonectids as highly simplified spiralians.</title>
        <authorList>
            <person name="Mikhailov K.V."/>
            <person name="Slusarev G.S."/>
            <person name="Nikitin M.A."/>
            <person name="Logacheva M.D."/>
            <person name="Penin A."/>
            <person name="Aleoshin V."/>
            <person name="Panchin Y.V."/>
        </authorList>
    </citation>
    <scope>NUCLEOTIDE SEQUENCE [LARGE SCALE GENOMIC DNA]</scope>
    <source>
        <strain evidence="9">Intl2013</strain>
        <tissue evidence="9">Whole animal</tissue>
    </source>
</reference>
<comment type="function">
    <text evidence="5">Catalyzes the transfer of endogenously produced octanoic acid from octanoyl-acyl-carrier-protein onto the lipoyl domains of lipoate-dependent enzymes. Lipoyl-ACP can also act as a substrate although octanoyl-ACP is likely to be the physiological substrate.</text>
</comment>
<dbReference type="InterPro" id="IPR020605">
    <property type="entry name" value="Octanoyltransferase_CS"/>
</dbReference>
<evidence type="ECO:0000256" key="4">
    <source>
        <dbReference type="ARBA" id="ARBA00023315"/>
    </source>
</evidence>
<dbReference type="GO" id="GO:0005739">
    <property type="term" value="C:mitochondrion"/>
    <property type="evidence" value="ECO:0007669"/>
    <property type="project" value="UniProtKB-SubCell"/>
</dbReference>
<dbReference type="CDD" id="cd16444">
    <property type="entry name" value="LipB"/>
    <property type="match status" value="1"/>
</dbReference>
<dbReference type="InterPro" id="IPR000544">
    <property type="entry name" value="Octanoyltransferase"/>
</dbReference>
<comment type="pathway">
    <text evidence="1 5">Protein modification; protein lipoylation via endogenous pathway; protein N(6)-(lipoyl)lysine from octanoyl-[acyl-carrier-protein]: step 1/2.</text>
</comment>
<dbReference type="Gene3D" id="3.30.930.10">
    <property type="entry name" value="Bira Bifunctional Protein, Domain 2"/>
    <property type="match status" value="1"/>
</dbReference>
<evidence type="ECO:0000256" key="7">
    <source>
        <dbReference type="PIRSR" id="PIRSR016262-3"/>
    </source>
</evidence>
<evidence type="ECO:0000256" key="1">
    <source>
        <dbReference type="ARBA" id="ARBA00004821"/>
    </source>
</evidence>
<dbReference type="GO" id="GO:0009249">
    <property type="term" value="P:protein lipoylation"/>
    <property type="evidence" value="ECO:0007669"/>
    <property type="project" value="InterPro"/>
</dbReference>
<gene>
    <name evidence="9" type="ORF">A3Q56_07148</name>
</gene>
<dbReference type="PROSITE" id="PS51733">
    <property type="entry name" value="BPL_LPL_CATALYTIC"/>
    <property type="match status" value="1"/>
</dbReference>
<evidence type="ECO:0000256" key="2">
    <source>
        <dbReference type="ARBA" id="ARBA00007907"/>
    </source>
</evidence>
<accession>A0A177AVA5</accession>
<dbReference type="PANTHER" id="PTHR10993">
    <property type="entry name" value="OCTANOYLTRANSFERASE"/>
    <property type="match status" value="1"/>
</dbReference>
<dbReference type="EMBL" id="LWCA01001427">
    <property type="protein sequence ID" value="OAF65144.1"/>
    <property type="molecule type" value="Genomic_DNA"/>
</dbReference>
<dbReference type="InterPro" id="IPR004143">
    <property type="entry name" value="BPL_LPL_catalytic"/>
</dbReference>
<dbReference type="Pfam" id="PF21948">
    <property type="entry name" value="LplA-B_cat"/>
    <property type="match status" value="1"/>
</dbReference>
<comment type="catalytic activity">
    <reaction evidence="5">
        <text>octanoyl-[ACP] + L-lysyl-[protein] = N(6)-octanoyl-L-lysyl-[protein] + holo-[ACP] + H(+)</text>
        <dbReference type="Rhea" id="RHEA:17665"/>
        <dbReference type="Rhea" id="RHEA-COMP:9636"/>
        <dbReference type="Rhea" id="RHEA-COMP:9685"/>
        <dbReference type="Rhea" id="RHEA-COMP:9752"/>
        <dbReference type="Rhea" id="RHEA-COMP:9928"/>
        <dbReference type="ChEBI" id="CHEBI:15378"/>
        <dbReference type="ChEBI" id="CHEBI:29969"/>
        <dbReference type="ChEBI" id="CHEBI:64479"/>
        <dbReference type="ChEBI" id="CHEBI:78463"/>
        <dbReference type="ChEBI" id="CHEBI:78809"/>
        <dbReference type="EC" id="2.3.1.181"/>
    </reaction>
</comment>
<comment type="similarity">
    <text evidence="2 5">Belongs to the LipB family.</text>
</comment>
<keyword evidence="3 5" id="KW-0808">Transferase</keyword>
<dbReference type="PIRSF" id="PIRSF016262">
    <property type="entry name" value="LPLase"/>
    <property type="match status" value="1"/>
</dbReference>
<keyword evidence="10" id="KW-1185">Reference proteome</keyword>
<sequence>MIKVRLVNLLKNEKSFVSYDKALNLMKYFRNLHMHQKNTIPEILDNQNYVIDENLKDTLIVCQHQPLYTIGIRKKSDADFYINENFISRLETLGAKFYQCDRGGLITFHGPGQIMLYPILNLDNFNMRTRTYVKTLENVGRSLFKHYNIMCCDDKEIGVWVGNKKISAIGVNSQNRIVTHGMCINCNVNLKWFSHIVPCGLKERSTTSISNQINRNVNVIDPIPKLFESFKEIFKVKFDNEYN</sequence>
<dbReference type="GO" id="GO:0033819">
    <property type="term" value="F:lipoyl(octanoyl) transferase activity"/>
    <property type="evidence" value="ECO:0007669"/>
    <property type="project" value="UniProtKB-EC"/>
</dbReference>
<dbReference type="Proteomes" id="UP000078046">
    <property type="component" value="Unassembled WGS sequence"/>
</dbReference>
<dbReference type="EC" id="2.3.1.181" evidence="5"/>
<dbReference type="NCBIfam" id="TIGR00214">
    <property type="entry name" value="lipB"/>
    <property type="match status" value="1"/>
</dbReference>
<evidence type="ECO:0000256" key="3">
    <source>
        <dbReference type="ARBA" id="ARBA00022679"/>
    </source>
</evidence>
<evidence type="ECO:0000313" key="10">
    <source>
        <dbReference type="Proteomes" id="UP000078046"/>
    </source>
</evidence>
<keyword evidence="4 5" id="KW-0012">Acyltransferase</keyword>
<proteinExistence type="inferred from homology"/>
<comment type="subcellular location">
    <subcellularLocation>
        <location evidence="5">Mitochondrion</location>
    </subcellularLocation>
</comment>
<keyword evidence="5" id="KW-0496">Mitochondrion</keyword>
<evidence type="ECO:0000259" key="8">
    <source>
        <dbReference type="PROSITE" id="PS51733"/>
    </source>
</evidence>
<dbReference type="AlphaFoldDB" id="A0A177AVA5"/>
<dbReference type="InterPro" id="IPR045864">
    <property type="entry name" value="aa-tRNA-synth_II/BPL/LPL"/>
</dbReference>